<accession>A0A381RXG9</accession>
<dbReference type="SUPFAM" id="SSF56601">
    <property type="entry name" value="beta-lactamase/transpeptidase-like"/>
    <property type="match status" value="1"/>
</dbReference>
<dbReference type="InterPro" id="IPR050789">
    <property type="entry name" value="Diverse_Enzym_Activities"/>
</dbReference>
<feature type="domain" description="Beta-lactamase-related" evidence="1">
    <location>
        <begin position="47"/>
        <end position="391"/>
    </location>
</feature>
<dbReference type="PANTHER" id="PTHR43283:SF3">
    <property type="entry name" value="BETA-LACTAMASE FAMILY PROTEIN (AFU_ORTHOLOGUE AFUA_5G07500)"/>
    <property type="match status" value="1"/>
</dbReference>
<dbReference type="Gene3D" id="3.40.710.10">
    <property type="entry name" value="DD-peptidase/beta-lactamase superfamily"/>
    <property type="match status" value="1"/>
</dbReference>
<proteinExistence type="predicted"/>
<dbReference type="Pfam" id="PF00144">
    <property type="entry name" value="Beta-lactamase"/>
    <property type="match status" value="1"/>
</dbReference>
<dbReference type="InterPro" id="IPR001466">
    <property type="entry name" value="Beta-lactam-related"/>
</dbReference>
<organism evidence="2">
    <name type="scientific">marine metagenome</name>
    <dbReference type="NCBI Taxonomy" id="408172"/>
    <lineage>
        <taxon>unclassified sequences</taxon>
        <taxon>metagenomes</taxon>
        <taxon>ecological metagenomes</taxon>
    </lineage>
</organism>
<name>A0A381RXG9_9ZZZZ</name>
<dbReference type="PANTHER" id="PTHR43283">
    <property type="entry name" value="BETA-LACTAMASE-RELATED"/>
    <property type="match status" value="1"/>
</dbReference>
<dbReference type="InterPro" id="IPR012338">
    <property type="entry name" value="Beta-lactam/transpept-like"/>
</dbReference>
<evidence type="ECO:0000313" key="2">
    <source>
        <dbReference type="EMBL" id="SUZ95789.1"/>
    </source>
</evidence>
<protein>
    <recommendedName>
        <fullName evidence="1">Beta-lactamase-related domain-containing protein</fullName>
    </recommendedName>
</protein>
<gene>
    <name evidence="2" type="ORF">METZ01_LOCUS48643</name>
</gene>
<dbReference type="EMBL" id="UINC01002355">
    <property type="protein sequence ID" value="SUZ95789.1"/>
    <property type="molecule type" value="Genomic_DNA"/>
</dbReference>
<evidence type="ECO:0000259" key="1">
    <source>
        <dbReference type="Pfam" id="PF00144"/>
    </source>
</evidence>
<reference evidence="2" key="1">
    <citation type="submission" date="2018-05" db="EMBL/GenBank/DDBJ databases">
        <authorList>
            <person name="Lanie J.A."/>
            <person name="Ng W.-L."/>
            <person name="Kazmierczak K.M."/>
            <person name="Andrzejewski T.M."/>
            <person name="Davidsen T.M."/>
            <person name="Wayne K.J."/>
            <person name="Tettelin H."/>
            <person name="Glass J.I."/>
            <person name="Rusch D."/>
            <person name="Podicherti R."/>
            <person name="Tsui H.-C.T."/>
            <person name="Winkler M.E."/>
        </authorList>
    </citation>
    <scope>NUCLEOTIDE SEQUENCE</scope>
</reference>
<sequence length="405" mass="46458">MKRLNLFQSFSLVFFSLISFYVSAQLNFSKSDLESVGFSSAKLHVLDSVMHTYVDDNDFSAIQTAIVKNGEIIHYNSYGYSEIETKKSLKEDDIFRIASMTKPIVSVALMKLYEEGHFKLNDPVYKFIPEFKSFTVKKRKKQKPIKNDIKIIDLLRHSAGFGFKGPDGYKKSVEMSLEQFVKESIKAPLLYEPGTQWRYSYSTDVCGYLVEVISGMSLDVYLKTQIFDPLKMKDTFFELPKEKMDRFTTLYNKDKKGSLNVYDSPSESPFTKNITLFSGAGGLLSTAYDYLIFCQMLLNGGTFNGERIIKASTINLMLEDHAEGLKYKKLLFGKKRGFGLGFDIVKQDNTKFGSKGTYGWGGMFGTYFRIDPVEDMIYIYMTQSFETYKLKLADKFRELVYDSLL</sequence>
<dbReference type="AlphaFoldDB" id="A0A381RXG9"/>